<evidence type="ECO:0000313" key="3">
    <source>
        <dbReference type="Proteomes" id="UP000199286"/>
    </source>
</evidence>
<dbReference type="STRING" id="321339.SAMN05444340_11090"/>
<dbReference type="Proteomes" id="UP000199286">
    <property type="component" value="Unassembled WGS sequence"/>
</dbReference>
<dbReference type="OrthoDB" id="9797300at2"/>
<accession>A0A1H3KUB6</accession>
<keyword evidence="3" id="KW-1185">Reference proteome</keyword>
<dbReference type="EMBL" id="FNPF01000010">
    <property type="protein sequence ID" value="SDY55244.1"/>
    <property type="molecule type" value="Genomic_DNA"/>
</dbReference>
<organism evidence="2 3">
    <name type="scientific">Citreimonas salinaria</name>
    <dbReference type="NCBI Taxonomy" id="321339"/>
    <lineage>
        <taxon>Bacteria</taxon>
        <taxon>Pseudomonadati</taxon>
        <taxon>Pseudomonadota</taxon>
        <taxon>Alphaproteobacteria</taxon>
        <taxon>Rhodobacterales</taxon>
        <taxon>Roseobacteraceae</taxon>
        <taxon>Citreimonas</taxon>
    </lineage>
</organism>
<gene>
    <name evidence="2" type="ORF">SAMN05444340_11090</name>
</gene>
<reference evidence="2 3" key="1">
    <citation type="submission" date="2016-10" db="EMBL/GenBank/DDBJ databases">
        <authorList>
            <person name="de Groot N.N."/>
        </authorList>
    </citation>
    <scope>NUCLEOTIDE SEQUENCE [LARGE SCALE GENOMIC DNA]</scope>
    <source>
        <strain evidence="2 3">DSM 26880</strain>
    </source>
</reference>
<protein>
    <submittedName>
        <fullName evidence="2">Mu-like prophage protein gp29</fullName>
    </submittedName>
</protein>
<feature type="region of interest" description="Disordered" evidence="1">
    <location>
        <begin position="408"/>
        <end position="439"/>
    </location>
</feature>
<sequence>MARTPQLLDAWGRPVRKAELTQEVSAASVSGVRSPITGYPGDGLTPARLGTVLREADAGDPLRYLELAEAIEEKDGHYLGVLGTRRRSVTQLEITVKDASADPLDVEIGAMVRDWLDRDELADELFDILDAIGKGYSFTEIIWDTSEGQWMPDRLEYRDPRWFGFDRVDLKTPFLRGDNGEELPLPAFKFIEARIKAKSGLPARSGLARVVLWPYLFKKYGERDWSIFSQTYGQPVRVGKFGPGATKEDRATLMRAVANIAGDMAAIIPESMQLEFVETGNLSASSSLYKDRAEFYDKQVSKAVLGQTATTDAETGGLGSGKEHRLVQEDIERADAKALAAILNRDLVRPWVELNYGPRPRYPRIVIVRPEAEDLKAFTDAVTPWVDRGLEVAEEDLREKFGLRQPKKNARILSPKASAPAKAAPASPGSGGNAPESEFERGFEYPEALSQGVDPETRESASAGRSEPLAEAAVRLAEEAAPAIEGMLGQIEVMLDAAGSLDELREMLLAAFPEVSSDRLATVMGRAFASAHLGGMAAVVEEADG</sequence>
<proteinExistence type="predicted"/>
<dbReference type="RefSeq" id="WP_089883849.1">
    <property type="nucleotide sequence ID" value="NZ_FNPF01000010.1"/>
</dbReference>
<name>A0A1H3KUB6_9RHOB</name>
<dbReference type="InterPro" id="IPR009279">
    <property type="entry name" value="Portal_Mu"/>
</dbReference>
<evidence type="ECO:0000313" key="2">
    <source>
        <dbReference type="EMBL" id="SDY55244.1"/>
    </source>
</evidence>
<feature type="compositionally biased region" description="Low complexity" evidence="1">
    <location>
        <begin position="414"/>
        <end position="436"/>
    </location>
</feature>
<evidence type="ECO:0000256" key="1">
    <source>
        <dbReference type="SAM" id="MobiDB-lite"/>
    </source>
</evidence>
<dbReference type="Pfam" id="PF06074">
    <property type="entry name" value="Portal_Mu"/>
    <property type="match status" value="1"/>
</dbReference>
<dbReference type="AlphaFoldDB" id="A0A1H3KUB6"/>